<comment type="caution">
    <text evidence="1">The sequence shown here is derived from an EMBL/GenBank/DDBJ whole genome shotgun (WGS) entry which is preliminary data.</text>
</comment>
<proteinExistence type="predicted"/>
<name>A0ABP3J2L8_9BACI</name>
<protein>
    <submittedName>
        <fullName evidence="1">Uncharacterized protein</fullName>
    </submittedName>
</protein>
<evidence type="ECO:0000313" key="2">
    <source>
        <dbReference type="Proteomes" id="UP001501459"/>
    </source>
</evidence>
<reference evidence="2" key="1">
    <citation type="journal article" date="2019" name="Int. J. Syst. Evol. Microbiol.">
        <title>The Global Catalogue of Microorganisms (GCM) 10K type strain sequencing project: providing services to taxonomists for standard genome sequencing and annotation.</title>
        <authorList>
            <consortium name="The Broad Institute Genomics Platform"/>
            <consortium name="The Broad Institute Genome Sequencing Center for Infectious Disease"/>
            <person name="Wu L."/>
            <person name="Ma J."/>
        </authorList>
    </citation>
    <scope>NUCLEOTIDE SEQUENCE [LARGE SCALE GENOMIC DNA]</scope>
    <source>
        <strain evidence="2">JCM 12149</strain>
    </source>
</reference>
<dbReference type="EMBL" id="BAAADM010000036">
    <property type="protein sequence ID" value="GAA0438452.1"/>
    <property type="molecule type" value="Genomic_DNA"/>
</dbReference>
<sequence>MWHDFSPQPCAFGAEWRALSLESREIANYFVSLCLELREC</sequence>
<accession>A0ABP3J2L8</accession>
<dbReference type="Proteomes" id="UP001501459">
    <property type="component" value="Unassembled WGS sequence"/>
</dbReference>
<gene>
    <name evidence="1" type="ORF">GCM10008983_14200</name>
</gene>
<evidence type="ECO:0000313" key="1">
    <source>
        <dbReference type="EMBL" id="GAA0438452.1"/>
    </source>
</evidence>
<organism evidence="1 2">
    <name type="scientific">Lentibacillus halophilus</name>
    <dbReference type="NCBI Taxonomy" id="295065"/>
    <lineage>
        <taxon>Bacteria</taxon>
        <taxon>Bacillati</taxon>
        <taxon>Bacillota</taxon>
        <taxon>Bacilli</taxon>
        <taxon>Bacillales</taxon>
        <taxon>Bacillaceae</taxon>
        <taxon>Lentibacillus</taxon>
    </lineage>
</organism>
<keyword evidence="2" id="KW-1185">Reference proteome</keyword>